<dbReference type="Proteomes" id="UP000186323">
    <property type="component" value="Chromosome I"/>
</dbReference>
<dbReference type="AlphaFoldDB" id="A0A1K1LG28"/>
<reference evidence="2" key="1">
    <citation type="submission" date="2016-10" db="EMBL/GenBank/DDBJ databases">
        <authorList>
            <person name="Wegmann U."/>
        </authorList>
    </citation>
    <scope>NUCLEOTIDE SEQUENCE [LARGE SCALE GENOMIC DNA]</scope>
</reference>
<organism evidence="1 2">
    <name type="scientific">Desulfovibrio piger</name>
    <dbReference type="NCBI Taxonomy" id="901"/>
    <lineage>
        <taxon>Bacteria</taxon>
        <taxon>Pseudomonadati</taxon>
        <taxon>Thermodesulfobacteriota</taxon>
        <taxon>Desulfovibrionia</taxon>
        <taxon>Desulfovibrionales</taxon>
        <taxon>Desulfovibrionaceae</taxon>
        <taxon>Desulfovibrio</taxon>
    </lineage>
</organism>
<name>A0A1K1LG28_9BACT</name>
<protein>
    <submittedName>
        <fullName evidence="1">Uncharacterized protein</fullName>
    </submittedName>
</protein>
<accession>A0A1K1LG28</accession>
<evidence type="ECO:0000313" key="2">
    <source>
        <dbReference type="Proteomes" id="UP000186323"/>
    </source>
</evidence>
<keyword evidence="2" id="KW-1185">Reference proteome</keyword>
<dbReference type="KEGG" id="dpg:DESPIGER_1844"/>
<gene>
    <name evidence="1" type="ORF">DESPIGER_1844</name>
</gene>
<evidence type="ECO:0000313" key="1">
    <source>
        <dbReference type="EMBL" id="SFV73673.1"/>
    </source>
</evidence>
<sequence length="86" mass="9744">MPGISDNATHGDLLCDKGWRKGELFSRGEGNLFLAEKRFPSPLKLPPSFQKPLICCFAPQGNPCLRDAPRPKKSREKCLRERLFCQ</sequence>
<proteinExistence type="predicted"/>
<dbReference type="EMBL" id="LT630450">
    <property type="protein sequence ID" value="SFV73673.1"/>
    <property type="molecule type" value="Genomic_DNA"/>
</dbReference>